<dbReference type="GO" id="GO:0003677">
    <property type="term" value="F:DNA binding"/>
    <property type="evidence" value="ECO:0007669"/>
    <property type="project" value="UniProtKB-KW"/>
</dbReference>
<protein>
    <submittedName>
        <fullName evidence="5">Tigger transposable element-derived protein 6-like protein</fullName>
    </submittedName>
</protein>
<gene>
    <name evidence="5" type="ORF">ElyMa_002358100</name>
</gene>
<dbReference type="EMBL" id="BMAT01004875">
    <property type="protein sequence ID" value="GFR82144.1"/>
    <property type="molecule type" value="Genomic_DNA"/>
</dbReference>
<dbReference type="InterPro" id="IPR007889">
    <property type="entry name" value="HTH_Psq"/>
</dbReference>
<evidence type="ECO:0000313" key="6">
    <source>
        <dbReference type="Proteomes" id="UP000762676"/>
    </source>
</evidence>
<feature type="region of interest" description="Disordered" evidence="3">
    <location>
        <begin position="151"/>
        <end position="171"/>
    </location>
</feature>
<evidence type="ECO:0000259" key="4">
    <source>
        <dbReference type="PROSITE" id="PS51253"/>
    </source>
</evidence>
<keyword evidence="6" id="KW-1185">Reference proteome</keyword>
<dbReference type="InterPro" id="IPR009057">
    <property type="entry name" value="Homeodomain-like_sf"/>
</dbReference>
<keyword evidence="2" id="KW-0539">Nucleus</keyword>
<dbReference type="Proteomes" id="UP000762676">
    <property type="component" value="Unassembled WGS sequence"/>
</dbReference>
<evidence type="ECO:0000256" key="2">
    <source>
        <dbReference type="ARBA" id="ARBA00023242"/>
    </source>
</evidence>
<feature type="region of interest" description="Disordered" evidence="3">
    <location>
        <begin position="299"/>
        <end position="348"/>
    </location>
</feature>
<dbReference type="Gene3D" id="1.10.10.60">
    <property type="entry name" value="Homeodomain-like"/>
    <property type="match status" value="1"/>
</dbReference>
<evidence type="ECO:0000313" key="5">
    <source>
        <dbReference type="EMBL" id="GFR82144.1"/>
    </source>
</evidence>
<evidence type="ECO:0000256" key="1">
    <source>
        <dbReference type="ARBA" id="ARBA00023125"/>
    </source>
</evidence>
<dbReference type="AlphaFoldDB" id="A0AAV4G9J1"/>
<dbReference type="Pfam" id="PF05225">
    <property type="entry name" value="HTH_psq"/>
    <property type="match status" value="1"/>
</dbReference>
<accession>A0AAV4G9J1</accession>
<feature type="compositionally biased region" description="Basic and acidic residues" evidence="3">
    <location>
        <begin position="299"/>
        <end position="308"/>
    </location>
</feature>
<comment type="caution">
    <text evidence="5">The sequence shown here is derived from an EMBL/GenBank/DDBJ whole genome shotgun (WGS) entry which is preliminary data.</text>
</comment>
<evidence type="ECO:0000256" key="3">
    <source>
        <dbReference type="SAM" id="MobiDB-lite"/>
    </source>
</evidence>
<sequence>MSEVKKKEKSYSQELLETAIDLVKSGKVGLKQASRDFKIPYSTLGEKIRGRRPVKAGTKYLLLAHEEKKIVDWVKVHEDCALPRSIEDLRKKVKEVVELRGGSTKTKDGLPGKDWILAFRRRYPALSLTTPKAQGKEWAVAPCSANKAATATRSTTIRSPPPSTSPCESFSLSASAPPLQASTLDKWDSMKSLLQLADKLGLNRSMSFLTAAKSNTLPEEDDSFRHFQKLLVDIGLCPDNRSISATQNTSASASSGGLDAILAAPKVTKTKSRKVLNKGDSSACTANSQELRVMLKRKEELSEEDARAKKPKKAAVAKSKETKDKNKEDQFERNRLKRQDKLRQVSKC</sequence>
<feature type="domain" description="HTH CENPB-type" evidence="4">
    <location>
        <begin position="54"/>
        <end position="129"/>
    </location>
</feature>
<reference evidence="5 6" key="1">
    <citation type="journal article" date="2021" name="Elife">
        <title>Chloroplast acquisition without the gene transfer in kleptoplastic sea slugs, Plakobranchus ocellatus.</title>
        <authorList>
            <person name="Maeda T."/>
            <person name="Takahashi S."/>
            <person name="Yoshida T."/>
            <person name="Shimamura S."/>
            <person name="Takaki Y."/>
            <person name="Nagai Y."/>
            <person name="Toyoda A."/>
            <person name="Suzuki Y."/>
            <person name="Arimoto A."/>
            <person name="Ishii H."/>
            <person name="Satoh N."/>
            <person name="Nishiyama T."/>
            <person name="Hasebe M."/>
            <person name="Maruyama T."/>
            <person name="Minagawa J."/>
            <person name="Obokata J."/>
            <person name="Shigenobu S."/>
        </authorList>
    </citation>
    <scope>NUCLEOTIDE SEQUENCE [LARGE SCALE GENOMIC DNA]</scope>
</reference>
<dbReference type="PROSITE" id="PS51253">
    <property type="entry name" value="HTH_CENPB"/>
    <property type="match status" value="1"/>
</dbReference>
<organism evidence="5 6">
    <name type="scientific">Elysia marginata</name>
    <dbReference type="NCBI Taxonomy" id="1093978"/>
    <lineage>
        <taxon>Eukaryota</taxon>
        <taxon>Metazoa</taxon>
        <taxon>Spiralia</taxon>
        <taxon>Lophotrochozoa</taxon>
        <taxon>Mollusca</taxon>
        <taxon>Gastropoda</taxon>
        <taxon>Heterobranchia</taxon>
        <taxon>Euthyneura</taxon>
        <taxon>Panpulmonata</taxon>
        <taxon>Sacoglossa</taxon>
        <taxon>Placobranchoidea</taxon>
        <taxon>Plakobranchidae</taxon>
        <taxon>Elysia</taxon>
    </lineage>
</organism>
<keyword evidence="1" id="KW-0238">DNA-binding</keyword>
<proteinExistence type="predicted"/>
<dbReference type="InterPro" id="IPR006600">
    <property type="entry name" value="HTH_CenpB_DNA-bd_dom"/>
</dbReference>
<dbReference type="SUPFAM" id="SSF46689">
    <property type="entry name" value="Homeodomain-like"/>
    <property type="match status" value="1"/>
</dbReference>
<feature type="compositionally biased region" description="Basic and acidic residues" evidence="3">
    <location>
        <begin position="318"/>
        <end position="348"/>
    </location>
</feature>
<name>A0AAV4G9J1_9GAST</name>